<dbReference type="OMA" id="LMDAYND"/>
<name>A0A5N6GF53_PETAA</name>
<dbReference type="Proteomes" id="UP000541154">
    <property type="component" value="Unassembled WGS sequence"/>
</dbReference>
<dbReference type="Pfam" id="PF15474">
    <property type="entry name" value="MU117"/>
    <property type="match status" value="1"/>
</dbReference>
<accession>A0A8H5ZZC5</accession>
<accession>A0A5N6GF53</accession>
<evidence type="ECO:0000313" key="1">
    <source>
        <dbReference type="EMBL" id="KAF5859061.1"/>
    </source>
</evidence>
<proteinExistence type="predicted"/>
<keyword evidence="2" id="KW-1185">Reference proteome</keyword>
<comment type="caution">
    <text evidence="1">The sequence shown here is derived from an EMBL/GenBank/DDBJ whole genome shotgun (WGS) entry which is preliminary data.</text>
</comment>
<dbReference type="InterPro" id="IPR029167">
    <property type="entry name" value="Mug117"/>
</dbReference>
<dbReference type="AlphaFoldDB" id="A0A5N6GF53"/>
<dbReference type="EMBL" id="SPNV01000180">
    <property type="protein sequence ID" value="KAF5859061.1"/>
    <property type="molecule type" value="Genomic_DNA"/>
</dbReference>
<organism evidence="1 2">
    <name type="scientific">Petromyces alliaceus</name>
    <name type="common">Aspergillus alliaceus</name>
    <dbReference type="NCBI Taxonomy" id="209559"/>
    <lineage>
        <taxon>Eukaryota</taxon>
        <taxon>Fungi</taxon>
        <taxon>Dikarya</taxon>
        <taxon>Ascomycota</taxon>
        <taxon>Pezizomycotina</taxon>
        <taxon>Eurotiomycetes</taxon>
        <taxon>Eurotiomycetidae</taxon>
        <taxon>Eurotiales</taxon>
        <taxon>Aspergillaceae</taxon>
        <taxon>Aspergillus</taxon>
        <taxon>Aspergillus subgen. Circumdati</taxon>
    </lineage>
</organism>
<gene>
    <name evidence="1" type="ORF">ETB97_003442</name>
</gene>
<evidence type="ECO:0000313" key="2">
    <source>
        <dbReference type="Proteomes" id="UP000541154"/>
    </source>
</evidence>
<protein>
    <submittedName>
        <fullName evidence="1">Uncharacterized protein</fullName>
    </submittedName>
</protein>
<sequence>MVETEPPANTGNVLQAMAGGDIDCEGSKLYEGLGGSCADACHKVEPGTPTALTLRRSTSTANNGTCSGTCGLFVCGWHCQATGEELKTAYNGIHSKGRCAHCGRSGLKDGCMIKIDRVTVY</sequence>
<reference evidence="1 2" key="1">
    <citation type="submission" date="2019-04" db="EMBL/GenBank/DDBJ databases">
        <title>Aspergillus burnettii sp. nov., novel species from soil in southeast Queensland.</title>
        <authorList>
            <person name="Gilchrist C.L.M."/>
            <person name="Pitt J.I."/>
            <person name="Lange L."/>
            <person name="Lacey H.J."/>
            <person name="Vuong D."/>
            <person name="Midgley D.J."/>
            <person name="Greenfield P."/>
            <person name="Bradbury M."/>
            <person name="Lacey E."/>
            <person name="Busk P.K."/>
            <person name="Pilgaard B."/>
            <person name="Chooi Y.H."/>
            <person name="Piggott A.M."/>
        </authorList>
    </citation>
    <scope>NUCLEOTIDE SEQUENCE [LARGE SCALE GENOMIC DNA]</scope>
    <source>
        <strain evidence="1 2">FRR 5400</strain>
    </source>
</reference>